<organism evidence="2 3">
    <name type="scientific">Bifidobacterium reuteri</name>
    <dbReference type="NCBI Taxonomy" id="983706"/>
    <lineage>
        <taxon>Bacteria</taxon>
        <taxon>Bacillati</taxon>
        <taxon>Actinomycetota</taxon>
        <taxon>Actinomycetes</taxon>
        <taxon>Bifidobacteriales</taxon>
        <taxon>Bifidobacteriaceae</taxon>
        <taxon>Bifidobacterium</taxon>
    </lineage>
</organism>
<proteinExistence type="predicted"/>
<reference evidence="2 3" key="1">
    <citation type="journal article" date="2019" name="Syst. Appl. Microbiol.">
        <title>Characterization of Bifidobacterium species in feaces of the Egyptian fruit bat: Description of B. vespertilionis sp. nov. and B. rousetti sp. nov.</title>
        <authorList>
            <person name="Modesto M."/>
            <person name="Satti M."/>
            <person name="Watanabe K."/>
            <person name="Puglisi E."/>
            <person name="Morelli L."/>
            <person name="Huang C.-H."/>
            <person name="Liou J.-S."/>
            <person name="Miyashita M."/>
            <person name="Tamura T."/>
            <person name="Saito S."/>
            <person name="Mori K."/>
            <person name="Huang L."/>
            <person name="Sciavilla P."/>
            <person name="Sandri C."/>
            <person name="Spiezio C."/>
            <person name="Vitali F."/>
            <person name="Cavalieri D."/>
            <person name="Perpetuini G."/>
            <person name="Tofalo R."/>
            <person name="Bonetti A."/>
            <person name="Arita M."/>
            <person name="Mattarelli P."/>
        </authorList>
    </citation>
    <scope>NUCLEOTIDE SEQUENCE [LARGE SCALE GENOMIC DNA]</scope>
    <source>
        <strain evidence="2 3">RST19</strain>
    </source>
</reference>
<protein>
    <submittedName>
        <fullName evidence="2">Uncharacterized protein</fullName>
    </submittedName>
</protein>
<dbReference type="RefSeq" id="WP_140462392.1">
    <property type="nucleotide sequence ID" value="NZ_RZUG01000011.1"/>
</dbReference>
<feature type="region of interest" description="Disordered" evidence="1">
    <location>
        <begin position="44"/>
        <end position="71"/>
    </location>
</feature>
<comment type="caution">
    <text evidence="2">The sequence shown here is derived from an EMBL/GenBank/DDBJ whole genome shotgun (WGS) entry which is preliminary data.</text>
</comment>
<evidence type="ECO:0000256" key="1">
    <source>
        <dbReference type="SAM" id="MobiDB-lite"/>
    </source>
</evidence>
<dbReference type="AlphaFoldDB" id="A0A5J5E7R3"/>
<accession>A0A5J5E7R3</accession>
<sequence length="71" mass="7419">MEEKTKETEVKATTTTEGEVRTFTAEMPDGTQLVITKHADGTSTVRIGRGGKGPKVRISAKASAEASGVLA</sequence>
<dbReference type="EMBL" id="RZUG01000011">
    <property type="protein sequence ID" value="KAA8825149.1"/>
    <property type="molecule type" value="Genomic_DNA"/>
</dbReference>
<gene>
    <name evidence="2" type="ORF">EMO92_06940</name>
</gene>
<evidence type="ECO:0000313" key="2">
    <source>
        <dbReference type="EMBL" id="KAA8825149.1"/>
    </source>
</evidence>
<dbReference type="Proteomes" id="UP000326251">
    <property type="component" value="Unassembled WGS sequence"/>
</dbReference>
<evidence type="ECO:0000313" key="3">
    <source>
        <dbReference type="Proteomes" id="UP000326251"/>
    </source>
</evidence>
<name>A0A5J5E7R3_9BIFI</name>